<dbReference type="HOGENOM" id="CLU_2454026_0_0_1"/>
<dbReference type="AlphaFoldDB" id="F6WK44"/>
<dbReference type="InParanoid" id="F6WK44"/>
<sequence>MQFYIYITGRTHFSKRAVSSSICNTGRSKCGRRRLCVAAIGDLFSGMTTSHMWVLELGGYSLLFLVQLLGLQPCYKPGYYTIKSLWSRL</sequence>
<name>F6WK44_CIOIN</name>
<protein>
    <submittedName>
        <fullName evidence="1">Uncharacterized protein</fullName>
    </submittedName>
</protein>
<evidence type="ECO:0000313" key="1">
    <source>
        <dbReference type="Ensembl" id="ENSCINP00000022504.2"/>
    </source>
</evidence>
<proteinExistence type="predicted"/>
<dbReference type="Ensembl" id="ENSCINT00000022750.2">
    <property type="protein sequence ID" value="ENSCINP00000022504.2"/>
    <property type="gene ID" value="ENSCING00000011889.2"/>
</dbReference>
<reference evidence="2" key="1">
    <citation type="journal article" date="2002" name="Science">
        <title>The draft genome of Ciona intestinalis: insights into chordate and vertebrate origins.</title>
        <authorList>
            <person name="Dehal P."/>
            <person name="Satou Y."/>
            <person name="Campbell R.K."/>
            <person name="Chapman J."/>
            <person name="Degnan B."/>
            <person name="De Tomaso A."/>
            <person name="Davidson B."/>
            <person name="Di Gregorio A."/>
            <person name="Gelpke M."/>
            <person name="Goodstein D.M."/>
            <person name="Harafuji N."/>
            <person name="Hastings K.E."/>
            <person name="Ho I."/>
            <person name="Hotta K."/>
            <person name="Huang W."/>
            <person name="Kawashima T."/>
            <person name="Lemaire P."/>
            <person name="Martinez D."/>
            <person name="Meinertzhagen I.A."/>
            <person name="Necula S."/>
            <person name="Nonaka M."/>
            <person name="Putnam N."/>
            <person name="Rash S."/>
            <person name="Saiga H."/>
            <person name="Satake M."/>
            <person name="Terry A."/>
            <person name="Yamada L."/>
            <person name="Wang H.G."/>
            <person name="Awazu S."/>
            <person name="Azumi K."/>
            <person name="Boore J."/>
            <person name="Branno M."/>
            <person name="Chin-Bow S."/>
            <person name="DeSantis R."/>
            <person name="Doyle S."/>
            <person name="Francino P."/>
            <person name="Keys D.N."/>
            <person name="Haga S."/>
            <person name="Hayashi H."/>
            <person name="Hino K."/>
            <person name="Imai K.S."/>
            <person name="Inaba K."/>
            <person name="Kano S."/>
            <person name="Kobayashi K."/>
            <person name="Kobayashi M."/>
            <person name="Lee B.I."/>
            <person name="Makabe K.W."/>
            <person name="Manohar C."/>
            <person name="Matassi G."/>
            <person name="Medina M."/>
            <person name="Mochizuki Y."/>
            <person name="Mount S."/>
            <person name="Morishita T."/>
            <person name="Miura S."/>
            <person name="Nakayama A."/>
            <person name="Nishizaka S."/>
            <person name="Nomoto H."/>
            <person name="Ohta F."/>
            <person name="Oishi K."/>
            <person name="Rigoutsos I."/>
            <person name="Sano M."/>
            <person name="Sasaki A."/>
            <person name="Sasakura Y."/>
            <person name="Shoguchi E."/>
            <person name="Shin-i T."/>
            <person name="Spagnuolo A."/>
            <person name="Stainier D."/>
            <person name="Suzuki M.M."/>
            <person name="Tassy O."/>
            <person name="Takatori N."/>
            <person name="Tokuoka M."/>
            <person name="Yagi K."/>
            <person name="Yoshizaki F."/>
            <person name="Wada S."/>
            <person name="Zhang C."/>
            <person name="Hyatt P.D."/>
            <person name="Larimer F."/>
            <person name="Detter C."/>
            <person name="Doggett N."/>
            <person name="Glavina T."/>
            <person name="Hawkins T."/>
            <person name="Richardson P."/>
            <person name="Lucas S."/>
            <person name="Kohara Y."/>
            <person name="Levine M."/>
            <person name="Satoh N."/>
            <person name="Rokhsar D.S."/>
        </authorList>
    </citation>
    <scope>NUCLEOTIDE SEQUENCE [LARGE SCALE GENOMIC DNA]</scope>
</reference>
<keyword evidence="2" id="KW-1185">Reference proteome</keyword>
<organism evidence="1 2">
    <name type="scientific">Ciona intestinalis</name>
    <name type="common">Transparent sea squirt</name>
    <name type="synonym">Ascidia intestinalis</name>
    <dbReference type="NCBI Taxonomy" id="7719"/>
    <lineage>
        <taxon>Eukaryota</taxon>
        <taxon>Metazoa</taxon>
        <taxon>Chordata</taxon>
        <taxon>Tunicata</taxon>
        <taxon>Ascidiacea</taxon>
        <taxon>Phlebobranchia</taxon>
        <taxon>Cionidae</taxon>
        <taxon>Ciona</taxon>
    </lineage>
</organism>
<evidence type="ECO:0000313" key="2">
    <source>
        <dbReference type="Proteomes" id="UP000008144"/>
    </source>
</evidence>
<dbReference type="Proteomes" id="UP000008144">
    <property type="component" value="Chromosome 7"/>
</dbReference>
<reference evidence="1" key="4">
    <citation type="submission" date="2025-09" db="UniProtKB">
        <authorList>
            <consortium name="Ensembl"/>
        </authorList>
    </citation>
    <scope>IDENTIFICATION</scope>
</reference>
<accession>F6WK44</accession>
<reference evidence="1" key="2">
    <citation type="journal article" date="2008" name="Genome Biol.">
        <title>Improved genome assembly and evidence-based global gene model set for the chordate Ciona intestinalis: new insight into intron and operon populations.</title>
        <authorList>
            <person name="Satou Y."/>
            <person name="Mineta K."/>
            <person name="Ogasawara M."/>
            <person name="Sasakura Y."/>
            <person name="Shoguchi E."/>
            <person name="Ueno K."/>
            <person name="Yamada L."/>
            <person name="Matsumoto J."/>
            <person name="Wasserscheid J."/>
            <person name="Dewar K."/>
            <person name="Wiley G.B."/>
            <person name="Macmil S.L."/>
            <person name="Roe B.A."/>
            <person name="Zeller R.W."/>
            <person name="Hastings K.E."/>
            <person name="Lemaire P."/>
            <person name="Lindquist E."/>
            <person name="Endo T."/>
            <person name="Hotta K."/>
            <person name="Inaba K."/>
        </authorList>
    </citation>
    <scope>NUCLEOTIDE SEQUENCE [LARGE SCALE GENOMIC DNA]</scope>
    <source>
        <strain evidence="1">wild type</strain>
    </source>
</reference>
<dbReference type="EMBL" id="EAAA01002465">
    <property type="status" value="NOT_ANNOTATED_CDS"/>
    <property type="molecule type" value="Genomic_DNA"/>
</dbReference>
<reference evidence="1" key="3">
    <citation type="submission" date="2025-08" db="UniProtKB">
        <authorList>
            <consortium name="Ensembl"/>
        </authorList>
    </citation>
    <scope>IDENTIFICATION</scope>
</reference>